<comment type="subunit">
    <text evidence="12">Interacts with the Sec translocase complex via SecD. Specifically interacts with transmembrane segments of nascent integral membrane proteins during membrane integration.</text>
</comment>
<evidence type="ECO:0000256" key="17">
    <source>
        <dbReference type="SAM" id="MobiDB-lite"/>
    </source>
</evidence>
<dbReference type="PANTHER" id="PTHR12428">
    <property type="entry name" value="OXA1"/>
    <property type="match status" value="1"/>
</dbReference>
<keyword evidence="4" id="KW-0813">Transport</keyword>
<evidence type="ECO:0000256" key="12">
    <source>
        <dbReference type="ARBA" id="ARBA00026028"/>
    </source>
</evidence>
<comment type="caution">
    <text evidence="20">The sequence shown here is derived from an EMBL/GenBank/DDBJ whole genome shotgun (WGS) entry which is preliminary data.</text>
</comment>
<evidence type="ECO:0000256" key="14">
    <source>
        <dbReference type="ARBA" id="ARBA00033245"/>
    </source>
</evidence>
<evidence type="ECO:0000256" key="6">
    <source>
        <dbReference type="ARBA" id="ARBA00022692"/>
    </source>
</evidence>
<evidence type="ECO:0000313" key="21">
    <source>
        <dbReference type="Proteomes" id="UP000249341"/>
    </source>
</evidence>
<evidence type="ECO:0000256" key="16">
    <source>
        <dbReference type="RuleBase" id="RU003945"/>
    </source>
</evidence>
<comment type="similarity">
    <text evidence="2">Belongs to the OXA1/ALB3/YidC family. Type 1 subfamily.</text>
</comment>
<keyword evidence="5" id="KW-1003">Cell membrane</keyword>
<evidence type="ECO:0000256" key="3">
    <source>
        <dbReference type="ARBA" id="ARBA00015325"/>
    </source>
</evidence>
<evidence type="ECO:0000256" key="4">
    <source>
        <dbReference type="ARBA" id="ARBA00022448"/>
    </source>
</evidence>
<dbReference type="PANTHER" id="PTHR12428:SF65">
    <property type="entry name" value="CYTOCHROME C OXIDASE ASSEMBLY PROTEIN COX18, MITOCHONDRIAL"/>
    <property type="match status" value="1"/>
</dbReference>
<keyword evidence="21" id="KW-1185">Reference proteome</keyword>
<evidence type="ECO:0000256" key="13">
    <source>
        <dbReference type="ARBA" id="ARBA00031538"/>
    </source>
</evidence>
<evidence type="ECO:0000256" key="10">
    <source>
        <dbReference type="ARBA" id="ARBA00023186"/>
    </source>
</evidence>
<comment type="subcellular location">
    <subcellularLocation>
        <location evidence="1">Cell membrane</location>
        <topology evidence="1">Multi-pass membrane protein</topology>
    </subcellularLocation>
    <subcellularLocation>
        <location evidence="16">Membrane</location>
        <topology evidence="16">Multi-pass membrane protein</topology>
    </subcellularLocation>
</comment>
<protein>
    <recommendedName>
        <fullName evidence="3">Membrane protein insertase YidC</fullName>
    </recommendedName>
    <alternativeName>
        <fullName evidence="15">Foldase YidC</fullName>
    </alternativeName>
    <alternativeName>
        <fullName evidence="14">Membrane integrase YidC</fullName>
    </alternativeName>
    <alternativeName>
        <fullName evidence="13">Membrane protein YidC</fullName>
    </alternativeName>
</protein>
<evidence type="ECO:0000256" key="8">
    <source>
        <dbReference type="ARBA" id="ARBA00022989"/>
    </source>
</evidence>
<evidence type="ECO:0000256" key="2">
    <source>
        <dbReference type="ARBA" id="ARBA00010527"/>
    </source>
</evidence>
<dbReference type="OrthoDB" id="9780552at2"/>
<dbReference type="AlphaFoldDB" id="A0A327ZH19"/>
<feature type="transmembrane region" description="Helical" evidence="18">
    <location>
        <begin position="103"/>
        <end position="124"/>
    </location>
</feature>
<reference evidence="20 21" key="1">
    <citation type="submission" date="2018-06" db="EMBL/GenBank/DDBJ databases">
        <title>Genomic Encyclopedia of Type Strains, Phase III (KMG-III): the genomes of soil and plant-associated and newly described type strains.</title>
        <authorList>
            <person name="Whitman W."/>
        </authorList>
    </citation>
    <scope>NUCLEOTIDE SEQUENCE [LARGE SCALE GENOMIC DNA]</scope>
    <source>
        <strain evidence="20 21">CGMCC 4.7090</strain>
    </source>
</reference>
<keyword evidence="8 18" id="KW-1133">Transmembrane helix</keyword>
<evidence type="ECO:0000313" key="20">
    <source>
        <dbReference type="EMBL" id="RAK35411.1"/>
    </source>
</evidence>
<feature type="transmembrane region" description="Helical" evidence="18">
    <location>
        <begin position="182"/>
        <end position="199"/>
    </location>
</feature>
<accession>A0A327ZH19</accession>
<evidence type="ECO:0000256" key="1">
    <source>
        <dbReference type="ARBA" id="ARBA00004651"/>
    </source>
</evidence>
<feature type="transmembrane region" description="Helical" evidence="18">
    <location>
        <begin position="220"/>
        <end position="245"/>
    </location>
</feature>
<dbReference type="GO" id="GO:0005886">
    <property type="term" value="C:plasma membrane"/>
    <property type="evidence" value="ECO:0007669"/>
    <property type="project" value="UniProtKB-SubCell"/>
</dbReference>
<evidence type="ECO:0000256" key="15">
    <source>
        <dbReference type="ARBA" id="ARBA00033342"/>
    </source>
</evidence>
<comment type="function">
    <text evidence="11">Required for the insertion and/or proper folding and/or complex formation of integral membrane proteins into the membrane. Involved in integration of membrane proteins that insert both dependently and independently of the Sec translocase complex, as well as at least some lipoproteins. Aids folding of multispanning membrane proteins.</text>
</comment>
<evidence type="ECO:0000256" key="5">
    <source>
        <dbReference type="ARBA" id="ARBA00022475"/>
    </source>
</evidence>
<evidence type="ECO:0000256" key="11">
    <source>
        <dbReference type="ARBA" id="ARBA00025034"/>
    </source>
</evidence>
<dbReference type="EMBL" id="QLMJ01000010">
    <property type="protein sequence ID" value="RAK35411.1"/>
    <property type="molecule type" value="Genomic_DNA"/>
</dbReference>
<dbReference type="NCBIfam" id="TIGR03592">
    <property type="entry name" value="yidC_oxa1_cterm"/>
    <property type="match status" value="1"/>
</dbReference>
<dbReference type="InterPro" id="IPR028055">
    <property type="entry name" value="YidC/Oxa/ALB_C"/>
</dbReference>
<keyword evidence="6 16" id="KW-0812">Transmembrane</keyword>
<dbReference type="RefSeq" id="WP_111650965.1">
    <property type="nucleotide sequence ID" value="NZ_JACHWI010000004.1"/>
</dbReference>
<feature type="compositionally biased region" description="Basic residues" evidence="17">
    <location>
        <begin position="332"/>
        <end position="342"/>
    </location>
</feature>
<dbReference type="GO" id="GO:0032977">
    <property type="term" value="F:membrane insertase activity"/>
    <property type="evidence" value="ECO:0007669"/>
    <property type="project" value="InterPro"/>
</dbReference>
<dbReference type="GO" id="GO:0015031">
    <property type="term" value="P:protein transport"/>
    <property type="evidence" value="ECO:0007669"/>
    <property type="project" value="UniProtKB-KW"/>
</dbReference>
<dbReference type="InterPro" id="IPR001708">
    <property type="entry name" value="YidC/ALB3/OXA1/COX18"/>
</dbReference>
<evidence type="ECO:0000256" key="18">
    <source>
        <dbReference type="SAM" id="Phobius"/>
    </source>
</evidence>
<feature type="transmembrane region" description="Helical" evidence="18">
    <location>
        <begin position="36"/>
        <end position="58"/>
    </location>
</feature>
<sequence length="342" mass="37758">MSLDWIYNAISWILLRWHALWDAIGIPDGRVLGTNWAWILAIIFLVVTLRIILFPVFVKQIKSQRAIQALQPKVKALQEKHKGDRETLQKEMMELYRTEKANPLMGCLPMFLQIPVFFGLFHVLQHLDPSISEKYKLLYGWSLEQFDSAANAHLFNAPISAKFGSSAAELAAVGADAMTVKVLAGVLVLIMMATTFLTSRQMILKTGWAEDPQQKMIQRLMLYGIPFSLLISGSLFPIGVVIYWVTNNLFTLAQQQWVLRKFPPIQMNKGAATTSSARPASSGSRTGAANPVQPARTGGLFGRKSAPEPVSPVAETKALAPKPGAKPVNPKKGTRPANKPKG</sequence>
<organism evidence="20 21">
    <name type="scientific">Actinoplanes lutulentus</name>
    <dbReference type="NCBI Taxonomy" id="1287878"/>
    <lineage>
        <taxon>Bacteria</taxon>
        <taxon>Bacillati</taxon>
        <taxon>Actinomycetota</taxon>
        <taxon>Actinomycetes</taxon>
        <taxon>Micromonosporales</taxon>
        <taxon>Micromonosporaceae</taxon>
        <taxon>Actinoplanes</taxon>
    </lineage>
</organism>
<dbReference type="CDD" id="cd20070">
    <property type="entry name" value="5TM_YidC_Alb3"/>
    <property type="match status" value="1"/>
</dbReference>
<name>A0A327ZH19_9ACTN</name>
<dbReference type="InterPro" id="IPR047196">
    <property type="entry name" value="YidC_ALB_C"/>
</dbReference>
<feature type="compositionally biased region" description="Low complexity" evidence="17">
    <location>
        <begin position="270"/>
        <end position="289"/>
    </location>
</feature>
<dbReference type="Proteomes" id="UP000249341">
    <property type="component" value="Unassembled WGS sequence"/>
</dbReference>
<keyword evidence="10" id="KW-0143">Chaperone</keyword>
<feature type="domain" description="Membrane insertase YidC/Oxa/ALB C-terminal" evidence="19">
    <location>
        <begin position="38"/>
        <end position="258"/>
    </location>
</feature>
<feature type="region of interest" description="Disordered" evidence="17">
    <location>
        <begin position="269"/>
        <end position="342"/>
    </location>
</feature>
<dbReference type="GO" id="GO:0051205">
    <property type="term" value="P:protein insertion into membrane"/>
    <property type="evidence" value="ECO:0007669"/>
    <property type="project" value="TreeGrafter"/>
</dbReference>
<evidence type="ECO:0000259" key="19">
    <source>
        <dbReference type="Pfam" id="PF02096"/>
    </source>
</evidence>
<gene>
    <name evidence="20" type="ORF">B0I29_110167</name>
</gene>
<dbReference type="Pfam" id="PF02096">
    <property type="entry name" value="60KD_IMP"/>
    <property type="match status" value="1"/>
</dbReference>
<evidence type="ECO:0000256" key="9">
    <source>
        <dbReference type="ARBA" id="ARBA00023136"/>
    </source>
</evidence>
<keyword evidence="9 18" id="KW-0472">Membrane</keyword>
<keyword evidence="7" id="KW-0653">Protein transport</keyword>
<proteinExistence type="inferred from homology"/>
<evidence type="ECO:0000256" key="7">
    <source>
        <dbReference type="ARBA" id="ARBA00022927"/>
    </source>
</evidence>